<keyword evidence="8" id="KW-1185">Reference proteome</keyword>
<dbReference type="SUPFAM" id="SSF51445">
    <property type="entry name" value="(Trans)glycosidases"/>
    <property type="match status" value="1"/>
</dbReference>
<sequence length="557" mass="65183">MEKEWWKEAVVYQVYPRSFQDSNNDGIGDLKGIIQRLPYLAKLGIDVLWLSPIYQSPNDDNGYDISDYQQILPEFGTMADFDELLRVAHQHKLKVMMDLVVNHTSDEHAWFQESKKGIDNPYRDFYIWRDPKEGQPPNNWGSEFGGSAWEFDEETNQYYLHIFSKKQPDLNWENPRVREAIYAMMRWWLDKGVDGFRMDVINLISKDKSYPDDPLIKAGKRTTSLAMVANGTKVNEYLKEMNQEVLSRYPVITVGETPEVTIEDALAYAGFESKELQMVFQFDHADIENKEDGFGKWNADRFDLIELKKILSKWQTGLSNKAWNSLYWNNHDRPRVVSRFGNDSPAFRKLSAKMLATVLHFMQGTPYIYQGEEIGMTNVSFETIENYRDIDTLNAFQEYVLEKETLSAEQMLTYIHHSSRDNARTPMQWSTDLHAGFTQGEPWLEVNSNYKDINVDEALKDPNSIFYYYQKIIQLRKEYPIITYGDYQVIDLNDPKVFVYSRNYNGETVFVICNFTAETVERNDHLPVEKTLLLSNYGDDDANNIRPYEAKVYLFTK</sequence>
<keyword evidence="3" id="KW-0963">Cytoplasm</keyword>
<comment type="subcellular location">
    <subcellularLocation>
        <location evidence="1">Cytoplasm</location>
    </subcellularLocation>
</comment>
<comment type="caution">
    <text evidence="7">The sequence shown here is derived from an EMBL/GenBank/DDBJ whole genome shotgun (WGS) entry which is preliminary data.</text>
</comment>
<dbReference type="InterPro" id="IPR017853">
    <property type="entry name" value="GH"/>
</dbReference>
<dbReference type="GO" id="GO:0004556">
    <property type="term" value="F:alpha-amylase activity"/>
    <property type="evidence" value="ECO:0007669"/>
    <property type="project" value="TreeGrafter"/>
</dbReference>
<dbReference type="GO" id="GO:0009313">
    <property type="term" value="P:oligosaccharide catabolic process"/>
    <property type="evidence" value="ECO:0007669"/>
    <property type="project" value="TreeGrafter"/>
</dbReference>
<dbReference type="PANTHER" id="PTHR10357">
    <property type="entry name" value="ALPHA-AMYLASE FAMILY MEMBER"/>
    <property type="match status" value="1"/>
</dbReference>
<dbReference type="Gene3D" id="3.90.400.10">
    <property type="entry name" value="Oligo-1,6-glucosidase, Domain 2"/>
    <property type="match status" value="1"/>
</dbReference>
<dbReference type="FunFam" id="3.20.20.80:FF:000064">
    <property type="entry name" value="Oligo-1,6-glucosidase"/>
    <property type="match status" value="1"/>
</dbReference>
<dbReference type="NCBIfam" id="NF008183">
    <property type="entry name" value="PRK10933.1"/>
    <property type="match status" value="1"/>
</dbReference>
<evidence type="ECO:0000256" key="4">
    <source>
        <dbReference type="ARBA" id="ARBA00022801"/>
    </source>
</evidence>
<evidence type="ECO:0000313" key="7">
    <source>
        <dbReference type="EMBL" id="RSU00622.1"/>
    </source>
</evidence>
<dbReference type="AlphaFoldDB" id="A0A430A2I3"/>
<dbReference type="Gene3D" id="2.60.40.1180">
    <property type="entry name" value="Golgi alpha-mannosidase II"/>
    <property type="match status" value="1"/>
</dbReference>
<dbReference type="GO" id="GO:0005737">
    <property type="term" value="C:cytoplasm"/>
    <property type="evidence" value="ECO:0007669"/>
    <property type="project" value="UniProtKB-SubCell"/>
</dbReference>
<dbReference type="Pfam" id="PF00128">
    <property type="entry name" value="Alpha-amylase"/>
    <property type="match status" value="1"/>
</dbReference>
<evidence type="ECO:0000313" key="8">
    <source>
        <dbReference type="Proteomes" id="UP000287857"/>
    </source>
</evidence>
<dbReference type="EMBL" id="NGJS01000001">
    <property type="protein sequence ID" value="RSU00622.1"/>
    <property type="molecule type" value="Genomic_DNA"/>
</dbReference>
<protein>
    <submittedName>
        <fullName evidence="7">Glucohydrolase</fullName>
    </submittedName>
</protein>
<accession>A0A430A2I3</accession>
<dbReference type="RefSeq" id="WP_042958171.1">
    <property type="nucleotide sequence ID" value="NZ_NGJS01000001.1"/>
</dbReference>
<dbReference type="PANTHER" id="PTHR10357:SF184">
    <property type="entry name" value="OLIGO-1,6-GLUCOSIDASE 1"/>
    <property type="match status" value="1"/>
</dbReference>
<feature type="domain" description="Glycosyl hydrolase family 13 catalytic" evidence="6">
    <location>
        <begin position="13"/>
        <end position="424"/>
    </location>
</feature>
<dbReference type="FunFam" id="2.60.40.1180:FF:000007">
    <property type="entry name" value="Sucrose isomerase"/>
    <property type="match status" value="1"/>
</dbReference>
<dbReference type="InterPro" id="IPR013780">
    <property type="entry name" value="Glyco_hydro_b"/>
</dbReference>
<evidence type="ECO:0000256" key="5">
    <source>
        <dbReference type="ARBA" id="ARBA00023295"/>
    </source>
</evidence>
<keyword evidence="4 7" id="KW-0378">Hydrolase</keyword>
<dbReference type="Proteomes" id="UP000287857">
    <property type="component" value="Unassembled WGS sequence"/>
</dbReference>
<dbReference type="SMART" id="SM00642">
    <property type="entry name" value="Aamy"/>
    <property type="match status" value="1"/>
</dbReference>
<comment type="similarity">
    <text evidence="2">Belongs to the glycosyl hydrolase 13 family.</text>
</comment>
<dbReference type="InterPro" id="IPR006047">
    <property type="entry name" value="GH13_cat_dom"/>
</dbReference>
<dbReference type="SUPFAM" id="SSF51011">
    <property type="entry name" value="Glycosyl hydrolase domain"/>
    <property type="match status" value="1"/>
</dbReference>
<proteinExistence type="inferred from homology"/>
<evidence type="ECO:0000256" key="2">
    <source>
        <dbReference type="ARBA" id="ARBA00008061"/>
    </source>
</evidence>
<dbReference type="FunFam" id="3.90.400.10:FF:000002">
    <property type="entry name" value="Sucrose isomerase"/>
    <property type="match status" value="1"/>
</dbReference>
<dbReference type="InterPro" id="IPR045857">
    <property type="entry name" value="O16G_dom_2"/>
</dbReference>
<dbReference type="Gene3D" id="3.20.20.80">
    <property type="entry name" value="Glycosidases"/>
    <property type="match status" value="1"/>
</dbReference>
<organism evidence="7 8">
    <name type="scientific">Vagococcus vulneris</name>
    <dbReference type="NCBI Taxonomy" id="1977869"/>
    <lineage>
        <taxon>Bacteria</taxon>
        <taxon>Bacillati</taxon>
        <taxon>Bacillota</taxon>
        <taxon>Bacilli</taxon>
        <taxon>Lactobacillales</taxon>
        <taxon>Enterococcaceae</taxon>
        <taxon>Vagococcus</taxon>
    </lineage>
</organism>
<dbReference type="CDD" id="cd11333">
    <property type="entry name" value="AmyAc_SI_OligoGlu_DGase"/>
    <property type="match status" value="1"/>
</dbReference>
<evidence type="ECO:0000259" key="6">
    <source>
        <dbReference type="SMART" id="SM00642"/>
    </source>
</evidence>
<name>A0A430A2I3_9ENTE</name>
<dbReference type="OrthoDB" id="9805159at2"/>
<evidence type="ECO:0000256" key="1">
    <source>
        <dbReference type="ARBA" id="ARBA00004496"/>
    </source>
</evidence>
<dbReference type="FunFam" id="3.20.20.80:FF:000014">
    <property type="entry name" value="Alpha,alpha-phosphotrehalase"/>
    <property type="match status" value="1"/>
</dbReference>
<reference evidence="7 8" key="1">
    <citation type="submission" date="2017-05" db="EMBL/GenBank/DDBJ databases">
        <title>Vagococcus spp. assemblies.</title>
        <authorList>
            <person name="Gulvik C.A."/>
        </authorList>
    </citation>
    <scope>NUCLEOTIDE SEQUENCE [LARGE SCALE GENOMIC DNA]</scope>
    <source>
        <strain evidence="7 8">SS1995</strain>
    </source>
</reference>
<keyword evidence="5" id="KW-0326">Glycosidase</keyword>
<gene>
    <name evidence="7" type="ORF">CBF37_01015</name>
</gene>
<evidence type="ECO:0000256" key="3">
    <source>
        <dbReference type="ARBA" id="ARBA00022490"/>
    </source>
</evidence>